<name>A0ABP1RUH1_9HEXA</name>
<evidence type="ECO:0000313" key="10">
    <source>
        <dbReference type="Proteomes" id="UP001642540"/>
    </source>
</evidence>
<evidence type="ECO:0000259" key="8">
    <source>
        <dbReference type="PROSITE" id="PS50157"/>
    </source>
</evidence>
<evidence type="ECO:0000256" key="5">
    <source>
        <dbReference type="PROSITE-ProRule" id="PRU00042"/>
    </source>
</evidence>
<accession>A0ABP1RUH1</accession>
<keyword evidence="10" id="KW-1185">Reference proteome</keyword>
<dbReference type="InterPro" id="IPR036236">
    <property type="entry name" value="Znf_C2H2_sf"/>
</dbReference>
<dbReference type="SUPFAM" id="SSF57667">
    <property type="entry name" value="beta-beta-alpha zinc fingers"/>
    <property type="match status" value="3"/>
</dbReference>
<comment type="caution">
    <text evidence="9">The sequence shown here is derived from an EMBL/GenBank/DDBJ whole genome shotgun (WGS) entry which is preliminary data.</text>
</comment>
<dbReference type="Gene3D" id="3.30.160.60">
    <property type="entry name" value="Classic Zinc Finger"/>
    <property type="match status" value="4"/>
</dbReference>
<keyword evidence="6" id="KW-0175">Coiled coil</keyword>
<feature type="domain" description="C2H2-type" evidence="8">
    <location>
        <begin position="680"/>
        <end position="705"/>
    </location>
</feature>
<dbReference type="PANTHER" id="PTHR24379">
    <property type="entry name" value="KRAB AND ZINC FINGER DOMAIN-CONTAINING"/>
    <property type="match status" value="1"/>
</dbReference>
<organism evidence="9 10">
    <name type="scientific">Orchesella dallaii</name>
    <dbReference type="NCBI Taxonomy" id="48710"/>
    <lineage>
        <taxon>Eukaryota</taxon>
        <taxon>Metazoa</taxon>
        <taxon>Ecdysozoa</taxon>
        <taxon>Arthropoda</taxon>
        <taxon>Hexapoda</taxon>
        <taxon>Collembola</taxon>
        <taxon>Entomobryomorpha</taxon>
        <taxon>Entomobryoidea</taxon>
        <taxon>Orchesellidae</taxon>
        <taxon>Orchesellinae</taxon>
        <taxon>Orchesella</taxon>
    </lineage>
</organism>
<reference evidence="9 10" key="1">
    <citation type="submission" date="2024-08" db="EMBL/GenBank/DDBJ databases">
        <authorList>
            <person name="Cucini C."/>
            <person name="Frati F."/>
        </authorList>
    </citation>
    <scope>NUCLEOTIDE SEQUENCE [LARGE SCALE GENOMIC DNA]</scope>
</reference>
<evidence type="ECO:0000256" key="6">
    <source>
        <dbReference type="SAM" id="Coils"/>
    </source>
</evidence>
<proteinExistence type="predicted"/>
<evidence type="ECO:0000256" key="1">
    <source>
        <dbReference type="ARBA" id="ARBA00022723"/>
    </source>
</evidence>
<protein>
    <recommendedName>
        <fullName evidence="8">C2H2-type domain-containing protein</fullName>
    </recommendedName>
</protein>
<dbReference type="Proteomes" id="UP001642540">
    <property type="component" value="Unassembled WGS sequence"/>
</dbReference>
<dbReference type="Pfam" id="PF00096">
    <property type="entry name" value="zf-C2H2"/>
    <property type="match status" value="1"/>
</dbReference>
<dbReference type="PROSITE" id="PS50157">
    <property type="entry name" value="ZINC_FINGER_C2H2_2"/>
    <property type="match status" value="3"/>
</dbReference>
<evidence type="ECO:0000256" key="7">
    <source>
        <dbReference type="SAM" id="MobiDB-lite"/>
    </source>
</evidence>
<keyword evidence="1" id="KW-0479">Metal-binding</keyword>
<evidence type="ECO:0000256" key="2">
    <source>
        <dbReference type="ARBA" id="ARBA00022737"/>
    </source>
</evidence>
<sequence length="721" mass="82668">MKSILQNSSNWDSSSFCSDEEEEEEVKLKVRVDSCLLCAQPAVNYDCDGNIIKREDLLTMSEENGKWGNEELFRSLCQILGLEREKRSKQNWKLNLNPFPFCEECKNLMNSVAEVYSKLEELRNLLKRKIEGGEELFSKDNLYETHDKSYLEFRRDAFAGKFIGGGPSVDISGKKAHRSKRSQCQNSQEYKRKLRKPPCHNQEYKYQRSSDDDDGDEVPGKHQYIPSTSPPSQPENLHNSNGTQETLPKTSTSQKLNENDEPLKKKTTRRYSYDKVKVKLGNNKKRLLLRTTFSSANIGFLERDGKTGSITYSTGMGNRFKSKRTTLIFNQVEREGKIDYQCSSCSSHLQMFSCNRKQQKLFRQHFLSQHSTHYVCRLCPISKQIPRHTSKQELLDHLNSVHSIDSMKNYAKRRSARFTRNKRKIQTHPHPLPEESAFLTGEFSPAALETVIDVACPVCGMPFDDRRSQSYKQHLYTHLSEKEKEEKAKYCGRKPKEILTAPPEEQVSSGFITQCQTCGKFITNGEHGLLLHMRDFHEIFTSSSSSSQLLQNTKVLCSLCGVSLADKYVLARHMDTRHPNGEWDGPFKCKFDGCTESLETELNLKIHIKEEHGQSAESTKGILCFKCGKVLASKQTLKQHELVHLGKKPHECHLCKNKFTVKGSLQLHLTIVHGVGTESLKCDEEGCGKMFANRKYFQVHRRTQHGIYLKKGKNRPSLHKS</sequence>
<feature type="domain" description="C2H2-type" evidence="8">
    <location>
        <begin position="650"/>
        <end position="673"/>
    </location>
</feature>
<dbReference type="InterPro" id="IPR013087">
    <property type="entry name" value="Znf_C2H2_type"/>
</dbReference>
<feature type="coiled-coil region" evidence="6">
    <location>
        <begin position="105"/>
        <end position="136"/>
    </location>
</feature>
<evidence type="ECO:0000256" key="4">
    <source>
        <dbReference type="ARBA" id="ARBA00022833"/>
    </source>
</evidence>
<keyword evidence="3 5" id="KW-0863">Zinc-finger</keyword>
<feature type="region of interest" description="Disordered" evidence="7">
    <location>
        <begin position="169"/>
        <end position="268"/>
    </location>
</feature>
<keyword evidence="2" id="KW-0677">Repeat</keyword>
<feature type="compositionally biased region" description="Polar residues" evidence="7">
    <location>
        <begin position="234"/>
        <end position="256"/>
    </location>
</feature>
<dbReference type="EMBL" id="CAXLJM020000111">
    <property type="protein sequence ID" value="CAL8136179.1"/>
    <property type="molecule type" value="Genomic_DNA"/>
</dbReference>
<dbReference type="SMART" id="SM00355">
    <property type="entry name" value="ZnF_C2H2"/>
    <property type="match status" value="8"/>
</dbReference>
<dbReference type="PROSITE" id="PS00028">
    <property type="entry name" value="ZINC_FINGER_C2H2_1"/>
    <property type="match status" value="5"/>
</dbReference>
<evidence type="ECO:0000313" key="9">
    <source>
        <dbReference type="EMBL" id="CAL8136179.1"/>
    </source>
</evidence>
<gene>
    <name evidence="9" type="ORF">ODALV1_LOCUS26320</name>
</gene>
<feature type="domain" description="C2H2-type" evidence="8">
    <location>
        <begin position="622"/>
        <end position="649"/>
    </location>
</feature>
<dbReference type="PANTHER" id="PTHR24379:SF121">
    <property type="entry name" value="C2H2-TYPE DOMAIN-CONTAINING PROTEIN"/>
    <property type="match status" value="1"/>
</dbReference>
<evidence type="ECO:0000256" key="3">
    <source>
        <dbReference type="ARBA" id="ARBA00022771"/>
    </source>
</evidence>
<keyword evidence="4" id="KW-0862">Zinc</keyword>